<keyword evidence="2" id="KW-0288">FMN</keyword>
<evidence type="ECO:0000256" key="1">
    <source>
        <dbReference type="ARBA" id="ARBA00022630"/>
    </source>
</evidence>
<evidence type="ECO:0000256" key="2">
    <source>
        <dbReference type="ARBA" id="ARBA00022643"/>
    </source>
</evidence>
<accession>A0A0A3J965</accession>
<reference evidence="5 6" key="1">
    <citation type="submission" date="2014-02" db="EMBL/GenBank/DDBJ databases">
        <title>Draft genome sequence of Lysinibacillus massiliensis CCUG 49529.</title>
        <authorList>
            <person name="Zhang F."/>
            <person name="Wang G."/>
            <person name="Zhang L."/>
        </authorList>
    </citation>
    <scope>NUCLEOTIDE SEQUENCE [LARGE SCALE GENOMIC DNA]</scope>
    <source>
        <strain evidence="5 6">CCUG 49529</strain>
    </source>
</reference>
<dbReference type="SUPFAM" id="SSF52218">
    <property type="entry name" value="Flavoproteins"/>
    <property type="match status" value="1"/>
</dbReference>
<organism evidence="5 6">
    <name type="scientific">Ureibacillus massiliensis 4400831 = CIP 108448 = CCUG 49529</name>
    <dbReference type="NCBI Taxonomy" id="1211035"/>
    <lineage>
        <taxon>Bacteria</taxon>
        <taxon>Bacillati</taxon>
        <taxon>Bacillota</taxon>
        <taxon>Bacilli</taxon>
        <taxon>Bacillales</taxon>
        <taxon>Caryophanaceae</taxon>
        <taxon>Ureibacillus</taxon>
    </lineage>
</organism>
<dbReference type="InterPro" id="IPR005025">
    <property type="entry name" value="FMN_Rdtase-like_dom"/>
</dbReference>
<dbReference type="AlphaFoldDB" id="A0A0A3J965"/>
<dbReference type="PANTHER" id="PTHR43408">
    <property type="entry name" value="FMN REDUCTASE (NADPH)"/>
    <property type="match status" value="1"/>
</dbReference>
<feature type="domain" description="NADPH-dependent FMN reductase-like" evidence="4">
    <location>
        <begin position="1"/>
        <end position="142"/>
    </location>
</feature>
<dbReference type="PANTHER" id="PTHR43408:SF2">
    <property type="entry name" value="FMN REDUCTASE (NADPH)"/>
    <property type="match status" value="1"/>
</dbReference>
<dbReference type="OrthoDB" id="1643408at2"/>
<gene>
    <name evidence="5" type="ORF">CD30_00205</name>
</gene>
<keyword evidence="6" id="KW-1185">Reference proteome</keyword>
<evidence type="ECO:0000313" key="6">
    <source>
        <dbReference type="Proteomes" id="UP000030595"/>
    </source>
</evidence>
<sequence>MKIVGISGSLAGYKTFTLVNKVLQAAKAVDSTVEIELIDLKGYDVEFVKGTPLSFYNDDTVKVVNKILSADCLLIGTPIYQASITGALKNLLDHLPVDGLMDKTVGMIAHGETDKHFLVLEYHLRSILTFLKAVVPVSNLFVRNDYFDEENEIHDINLNHRIKKLAAETITIQKLMKLKGE</sequence>
<keyword evidence="3" id="KW-0560">Oxidoreductase</keyword>
<proteinExistence type="predicted"/>
<name>A0A0A3J965_9BACL</name>
<comment type="caution">
    <text evidence="5">The sequence shown here is derived from an EMBL/GenBank/DDBJ whole genome shotgun (WGS) entry which is preliminary data.</text>
</comment>
<dbReference type="Pfam" id="PF03358">
    <property type="entry name" value="FMN_red"/>
    <property type="match status" value="1"/>
</dbReference>
<dbReference type="eggNOG" id="COG0431">
    <property type="taxonomic scope" value="Bacteria"/>
</dbReference>
<dbReference type="EMBL" id="JPVQ01000001">
    <property type="protein sequence ID" value="KGR92290.1"/>
    <property type="molecule type" value="Genomic_DNA"/>
</dbReference>
<protein>
    <submittedName>
        <fullName evidence="5">NADH-dependent FMN reductase</fullName>
    </submittedName>
</protein>
<dbReference type="Gene3D" id="3.40.50.360">
    <property type="match status" value="1"/>
</dbReference>
<dbReference type="InterPro" id="IPR029039">
    <property type="entry name" value="Flavoprotein-like_sf"/>
</dbReference>
<evidence type="ECO:0000313" key="5">
    <source>
        <dbReference type="EMBL" id="KGR92290.1"/>
    </source>
</evidence>
<dbReference type="RefSeq" id="WP_036170754.1">
    <property type="nucleotide sequence ID" value="NZ_AVCZ01000001.1"/>
</dbReference>
<evidence type="ECO:0000256" key="3">
    <source>
        <dbReference type="ARBA" id="ARBA00023002"/>
    </source>
</evidence>
<dbReference type="Proteomes" id="UP000030595">
    <property type="component" value="Unassembled WGS sequence"/>
</dbReference>
<dbReference type="GO" id="GO:0016491">
    <property type="term" value="F:oxidoreductase activity"/>
    <property type="evidence" value="ECO:0007669"/>
    <property type="project" value="UniProtKB-KW"/>
</dbReference>
<keyword evidence="1" id="KW-0285">Flavoprotein</keyword>
<dbReference type="InterPro" id="IPR051814">
    <property type="entry name" value="NAD(P)H-dep_FMN_reductase"/>
</dbReference>
<evidence type="ECO:0000259" key="4">
    <source>
        <dbReference type="Pfam" id="PF03358"/>
    </source>
</evidence>